<proteinExistence type="predicted"/>
<reference evidence="2" key="1">
    <citation type="submission" date="2021-01" db="EMBL/GenBank/DDBJ databases">
        <title>A chromosome-scale assembly of European eel, Anguilla anguilla.</title>
        <authorList>
            <person name="Henkel C."/>
            <person name="Jong-Raadsen S.A."/>
            <person name="Dufour S."/>
            <person name="Weltzien F.-A."/>
            <person name="Palstra A.P."/>
            <person name="Pelster B."/>
            <person name="Spaink H.P."/>
            <person name="Van Den Thillart G.E."/>
            <person name="Jansen H."/>
            <person name="Zahm M."/>
            <person name="Klopp C."/>
            <person name="Cedric C."/>
            <person name="Louis A."/>
            <person name="Berthelot C."/>
            <person name="Parey E."/>
            <person name="Roest Crollius H."/>
            <person name="Montfort J."/>
            <person name="Robinson-Rechavi M."/>
            <person name="Bucao C."/>
            <person name="Bouchez O."/>
            <person name="Gislard M."/>
            <person name="Lluch J."/>
            <person name="Milhes M."/>
            <person name="Lampietro C."/>
            <person name="Lopez Roques C."/>
            <person name="Donnadieu C."/>
            <person name="Braasch I."/>
            <person name="Desvignes T."/>
            <person name="Postlethwait J."/>
            <person name="Bobe J."/>
            <person name="Guiguen Y."/>
            <person name="Dirks R."/>
        </authorList>
    </citation>
    <scope>NUCLEOTIDE SEQUENCE</scope>
    <source>
        <strain evidence="2">Tag_6206</strain>
        <tissue evidence="2">Liver</tissue>
    </source>
</reference>
<accession>A0A9D3MPX2</accession>
<organism evidence="2 3">
    <name type="scientific">Anguilla anguilla</name>
    <name type="common">European freshwater eel</name>
    <name type="synonym">Muraena anguilla</name>
    <dbReference type="NCBI Taxonomy" id="7936"/>
    <lineage>
        <taxon>Eukaryota</taxon>
        <taxon>Metazoa</taxon>
        <taxon>Chordata</taxon>
        <taxon>Craniata</taxon>
        <taxon>Vertebrata</taxon>
        <taxon>Euteleostomi</taxon>
        <taxon>Actinopterygii</taxon>
        <taxon>Neopterygii</taxon>
        <taxon>Teleostei</taxon>
        <taxon>Anguilliformes</taxon>
        <taxon>Anguillidae</taxon>
        <taxon>Anguilla</taxon>
    </lineage>
</organism>
<feature type="region of interest" description="Disordered" evidence="1">
    <location>
        <begin position="460"/>
        <end position="503"/>
    </location>
</feature>
<feature type="region of interest" description="Disordered" evidence="1">
    <location>
        <begin position="375"/>
        <end position="404"/>
    </location>
</feature>
<evidence type="ECO:0000313" key="3">
    <source>
        <dbReference type="Proteomes" id="UP001044222"/>
    </source>
</evidence>
<dbReference type="Proteomes" id="UP001044222">
    <property type="component" value="Unassembled WGS sequence"/>
</dbReference>
<feature type="compositionally biased region" description="Polar residues" evidence="1">
    <location>
        <begin position="384"/>
        <end position="404"/>
    </location>
</feature>
<keyword evidence="3" id="KW-1185">Reference proteome</keyword>
<protein>
    <submittedName>
        <fullName evidence="2">Uncharacterized protein</fullName>
    </submittedName>
</protein>
<evidence type="ECO:0000256" key="1">
    <source>
        <dbReference type="SAM" id="MobiDB-lite"/>
    </source>
</evidence>
<feature type="compositionally biased region" description="Pro residues" evidence="1">
    <location>
        <begin position="11"/>
        <end position="28"/>
    </location>
</feature>
<comment type="caution">
    <text evidence="2">The sequence shown here is derived from an EMBL/GenBank/DDBJ whole genome shotgun (WGS) entry which is preliminary data.</text>
</comment>
<gene>
    <name evidence="2" type="ORF">ANANG_G00066970</name>
</gene>
<evidence type="ECO:0000313" key="2">
    <source>
        <dbReference type="EMBL" id="KAG5852856.1"/>
    </source>
</evidence>
<feature type="region of interest" description="Disordered" evidence="1">
    <location>
        <begin position="311"/>
        <end position="362"/>
    </location>
</feature>
<feature type="region of interest" description="Disordered" evidence="1">
    <location>
        <begin position="177"/>
        <end position="213"/>
    </location>
</feature>
<dbReference type="AlphaFoldDB" id="A0A9D3MPX2"/>
<feature type="compositionally biased region" description="Low complexity" evidence="1">
    <location>
        <begin position="460"/>
        <end position="470"/>
    </location>
</feature>
<dbReference type="EMBL" id="JAFIRN010000003">
    <property type="protein sequence ID" value="KAG5852856.1"/>
    <property type="molecule type" value="Genomic_DNA"/>
</dbReference>
<name>A0A9D3MPX2_ANGAN</name>
<sequence length="503" mass="53837">MAQQQGRTQQPLPPHPPPPPPRRPPPAPASQSHRSQPVRPLPPTAQPVQYSAVSYPPQLLPVSPNQQYTVQDSLGAQFGHMTLAGSRPARAPTPTPPCTPAVVLHPPAGRLHGGAPGQPLPPPLRRLSPAHQPAGHAAAGLCAAANPADASVLLRIRPVPPLLSVPACHPSALQQCSKPAAHVPPQPAARLSDRDAGPAAELSRPGRMQPAPPQSVMVQYPSVPSYQVRFPRLCNARPVRFRLPGRCPYPLGSQGVVQQTPQQPMVIPNQCSQGPCPPRRAGVLQCHPTRSTEHGELLSRILPPPGTEQIQFPRTPPSPCVSQQFPGQQCAGVPLPGGRDGHDAADVALGPQTPAHSPTQWKQHKYYSLDHQRGQKFTEPPALDTSQSSLQLGSPVTSPTQSLTPAHLTNAKNIRPGLAPVSILPHFHRTFVPGQGDARYRLLGQPLQYTPPIRPPVLHGPHVVPGHQGPAGTAHGGRAGSRRERRCRQISLQPRQLTEESWK</sequence>
<feature type="region of interest" description="Disordered" evidence="1">
    <location>
        <begin position="1"/>
        <end position="59"/>
    </location>
</feature>